<dbReference type="PROSITE" id="PS50005">
    <property type="entry name" value="TPR"/>
    <property type="match status" value="1"/>
</dbReference>
<dbReference type="Gene3D" id="1.25.40.10">
    <property type="entry name" value="Tetratricopeptide repeat domain"/>
    <property type="match status" value="1"/>
</dbReference>
<accession>A0A0K6IHX7</accession>
<reference evidence="3" key="1">
    <citation type="submission" date="2015-08" db="EMBL/GenBank/DDBJ databases">
        <authorList>
            <person name="Varghese N."/>
        </authorList>
    </citation>
    <scope>NUCLEOTIDE SEQUENCE [LARGE SCALE GENOMIC DNA]</scope>
    <source>
        <strain evidence="3">JCM 18476</strain>
    </source>
</reference>
<proteinExistence type="predicted"/>
<evidence type="ECO:0000313" key="2">
    <source>
        <dbReference type="EMBL" id="CUB02666.1"/>
    </source>
</evidence>
<dbReference type="InterPro" id="IPR019734">
    <property type="entry name" value="TPR_rpt"/>
</dbReference>
<dbReference type="SMART" id="SM00028">
    <property type="entry name" value="TPR"/>
    <property type="match status" value="2"/>
</dbReference>
<keyword evidence="3" id="KW-1185">Reference proteome</keyword>
<organism evidence="2 3">
    <name type="scientific">Marinomonas fungiae</name>
    <dbReference type="NCBI Taxonomy" id="1137284"/>
    <lineage>
        <taxon>Bacteria</taxon>
        <taxon>Pseudomonadati</taxon>
        <taxon>Pseudomonadota</taxon>
        <taxon>Gammaproteobacteria</taxon>
        <taxon>Oceanospirillales</taxon>
        <taxon>Oceanospirillaceae</taxon>
        <taxon>Marinomonas</taxon>
    </lineage>
</organism>
<dbReference type="Proteomes" id="UP000182769">
    <property type="component" value="Unassembled WGS sequence"/>
</dbReference>
<gene>
    <name evidence="2" type="ORF">Ga0061065_1023</name>
</gene>
<evidence type="ECO:0000256" key="1">
    <source>
        <dbReference type="PROSITE-ProRule" id="PRU00339"/>
    </source>
</evidence>
<sequence length="472" mass="54299">MPVRRVRHKPALNSQCLCGSGLKFKRCCFGDNDVACGKMIDSARDLIVRKDYRTALKHVRHGITNYTILHKTNTAPYINSKNDGVMWLLDIDIKALAELTEFLLDCYRGLNDYQSFEHDLERLRGNISDVRWQRKITYFQIIASLGDHWSEKVGKREVKKLLPLDEESDTEIIQLYLHFCSEELTFKRNIDILDRLVSLIEKPSEKLQYTVAKAIKYLCIGDESESEKLIEQALNDYELKDWRSDNSYGHMQHARAISLLADLQHSAKLKVQSIQEFESLLENHSWTDSGIADIHFEIGKSLFHIKKFEEAIEQYRKSLEIQKTEIVKVFMSQAKLDLNDEGAISTIKEVEDNLSELSESERLDYIFTYAAIGIAFKQKDMIEKSLVYLNDISPLAPIFEKHKSKLVSEISVLYKTGELEEKSNLISTLKKLFSLTTRYLILQPNIAGLGVNINMMADDLVSESNKKKQSDA</sequence>
<dbReference type="AlphaFoldDB" id="A0A0K6IHX7"/>
<feature type="repeat" description="TPR" evidence="1">
    <location>
        <begin position="292"/>
        <end position="325"/>
    </location>
</feature>
<dbReference type="EMBL" id="CYHG01000002">
    <property type="protein sequence ID" value="CUB02666.1"/>
    <property type="molecule type" value="Genomic_DNA"/>
</dbReference>
<keyword evidence="1" id="KW-0802">TPR repeat</keyword>
<dbReference type="InterPro" id="IPR004027">
    <property type="entry name" value="SEC_C_motif"/>
</dbReference>
<evidence type="ECO:0000313" key="3">
    <source>
        <dbReference type="Proteomes" id="UP000182769"/>
    </source>
</evidence>
<dbReference type="InterPro" id="IPR011990">
    <property type="entry name" value="TPR-like_helical_dom_sf"/>
</dbReference>
<dbReference type="Pfam" id="PF02810">
    <property type="entry name" value="SEC-C"/>
    <property type="match status" value="1"/>
</dbReference>
<dbReference type="SUPFAM" id="SSF48371">
    <property type="entry name" value="ARM repeat"/>
    <property type="match status" value="1"/>
</dbReference>
<dbReference type="InterPro" id="IPR016024">
    <property type="entry name" value="ARM-type_fold"/>
</dbReference>
<dbReference type="SUPFAM" id="SSF48452">
    <property type="entry name" value="TPR-like"/>
    <property type="match status" value="1"/>
</dbReference>
<protein>
    <submittedName>
        <fullName evidence="2">Tetratricopeptide repeat/SEC-C motif</fullName>
    </submittedName>
</protein>
<dbReference type="OrthoDB" id="7054621at2"/>
<name>A0A0K6IHX7_9GAMM</name>